<dbReference type="Pfam" id="PF00152">
    <property type="entry name" value="tRNA-synt_2"/>
    <property type="match status" value="1"/>
</dbReference>
<evidence type="ECO:0000313" key="9">
    <source>
        <dbReference type="EMBL" id="KAL2912485.1"/>
    </source>
</evidence>
<feature type="domain" description="Aminoacyl-transfer RNA synthetases class-II family profile" evidence="8">
    <location>
        <begin position="181"/>
        <end position="532"/>
    </location>
</feature>
<evidence type="ECO:0000256" key="4">
    <source>
        <dbReference type="ARBA" id="ARBA00022741"/>
    </source>
</evidence>
<keyword evidence="7" id="KW-0030">Aminoacyl-tRNA synthetase</keyword>
<dbReference type="PANTHER" id="PTHR22594:SF34">
    <property type="entry name" value="ASPARAGINE--TRNA LIGASE, MITOCHONDRIAL-RELATED"/>
    <property type="match status" value="1"/>
</dbReference>
<comment type="similarity">
    <text evidence="1">Belongs to the class-II aminoacyl-tRNA synthetase family.</text>
</comment>
<reference evidence="9 10" key="1">
    <citation type="submission" date="2023-09" db="EMBL/GenBank/DDBJ databases">
        <title>Pangenome analysis of Batrachochytrium dendrobatidis and related Chytrids.</title>
        <authorList>
            <person name="Yacoub M.N."/>
            <person name="Stajich J.E."/>
            <person name="James T.Y."/>
        </authorList>
    </citation>
    <scope>NUCLEOTIDE SEQUENCE [LARGE SCALE GENOMIC DNA]</scope>
    <source>
        <strain evidence="9 10">JEL0888</strain>
    </source>
</reference>
<name>A0ABR4MYY3_9FUNG</name>
<dbReference type="NCBIfam" id="NF003037">
    <property type="entry name" value="PRK03932.1"/>
    <property type="match status" value="1"/>
</dbReference>
<accession>A0ABR4MYY3</accession>
<dbReference type="NCBIfam" id="TIGR00457">
    <property type="entry name" value="asnS"/>
    <property type="match status" value="1"/>
</dbReference>
<comment type="caution">
    <text evidence="9">The sequence shown here is derived from an EMBL/GenBank/DDBJ whole genome shotgun (WGS) entry which is preliminary data.</text>
</comment>
<dbReference type="Gene3D" id="3.30.930.10">
    <property type="entry name" value="Bira Bifunctional Protein, Domain 2"/>
    <property type="match status" value="1"/>
</dbReference>
<gene>
    <name evidence="9" type="primary">SLM5</name>
    <name evidence="9" type="ORF">HK105_208057</name>
</gene>
<evidence type="ECO:0000313" key="10">
    <source>
        <dbReference type="Proteomes" id="UP001527925"/>
    </source>
</evidence>
<evidence type="ECO:0000256" key="5">
    <source>
        <dbReference type="ARBA" id="ARBA00022840"/>
    </source>
</evidence>
<dbReference type="InterPro" id="IPR045864">
    <property type="entry name" value="aa-tRNA-synth_II/BPL/LPL"/>
</dbReference>
<dbReference type="GO" id="GO:0004816">
    <property type="term" value="F:asparagine-tRNA ligase activity"/>
    <property type="evidence" value="ECO:0007669"/>
    <property type="project" value="UniProtKB-EC"/>
</dbReference>
<dbReference type="InterPro" id="IPR004522">
    <property type="entry name" value="Asn-tRNA-ligase"/>
</dbReference>
<evidence type="ECO:0000256" key="2">
    <source>
        <dbReference type="ARBA" id="ARBA00012816"/>
    </source>
</evidence>
<evidence type="ECO:0000256" key="6">
    <source>
        <dbReference type="ARBA" id="ARBA00022917"/>
    </source>
</evidence>
<dbReference type="CDD" id="cd04318">
    <property type="entry name" value="EcAsnRS_like_N"/>
    <property type="match status" value="1"/>
</dbReference>
<keyword evidence="6" id="KW-0648">Protein biosynthesis</keyword>
<dbReference type="EC" id="6.1.1.22" evidence="2"/>
<protein>
    <recommendedName>
        <fullName evidence="2">asparagine--tRNA ligase</fullName>
        <ecNumber evidence="2">6.1.1.22</ecNumber>
    </recommendedName>
</protein>
<dbReference type="InterPro" id="IPR002312">
    <property type="entry name" value="Asp/Asn-tRNA-synth_IIb"/>
</dbReference>
<dbReference type="InterPro" id="IPR006195">
    <property type="entry name" value="aa-tRNA-synth_II"/>
</dbReference>
<dbReference type="PRINTS" id="PR01042">
    <property type="entry name" value="TRNASYNTHASP"/>
</dbReference>
<proteinExistence type="inferred from homology"/>
<dbReference type="Proteomes" id="UP001527925">
    <property type="component" value="Unassembled WGS sequence"/>
</dbReference>
<evidence type="ECO:0000256" key="3">
    <source>
        <dbReference type="ARBA" id="ARBA00022598"/>
    </source>
</evidence>
<organism evidence="9 10">
    <name type="scientific">Polyrhizophydium stewartii</name>
    <dbReference type="NCBI Taxonomy" id="2732419"/>
    <lineage>
        <taxon>Eukaryota</taxon>
        <taxon>Fungi</taxon>
        <taxon>Fungi incertae sedis</taxon>
        <taxon>Chytridiomycota</taxon>
        <taxon>Chytridiomycota incertae sedis</taxon>
        <taxon>Chytridiomycetes</taxon>
        <taxon>Rhizophydiales</taxon>
        <taxon>Rhizophydiales incertae sedis</taxon>
        <taxon>Polyrhizophydium</taxon>
    </lineage>
</organism>
<keyword evidence="4" id="KW-0547">Nucleotide-binding</keyword>
<dbReference type="InterPro" id="IPR004364">
    <property type="entry name" value="Aa-tRNA-synt_II"/>
</dbReference>
<dbReference type="SUPFAM" id="SSF50249">
    <property type="entry name" value="Nucleic acid-binding proteins"/>
    <property type="match status" value="1"/>
</dbReference>
<evidence type="ECO:0000259" key="8">
    <source>
        <dbReference type="PROSITE" id="PS50862"/>
    </source>
</evidence>
<dbReference type="SUPFAM" id="SSF55681">
    <property type="entry name" value="Class II aaRS and biotin synthetases"/>
    <property type="match status" value="1"/>
</dbReference>
<dbReference type="InterPro" id="IPR004365">
    <property type="entry name" value="NA-bd_OB_tRNA"/>
</dbReference>
<evidence type="ECO:0000256" key="1">
    <source>
        <dbReference type="ARBA" id="ARBA00008226"/>
    </source>
</evidence>
<evidence type="ECO:0000256" key="7">
    <source>
        <dbReference type="ARBA" id="ARBA00023146"/>
    </source>
</evidence>
<dbReference type="PROSITE" id="PS50862">
    <property type="entry name" value="AA_TRNA_LIGASE_II"/>
    <property type="match status" value="1"/>
</dbReference>
<dbReference type="EMBL" id="JADGIZ020000064">
    <property type="protein sequence ID" value="KAL2912485.1"/>
    <property type="molecule type" value="Genomic_DNA"/>
</dbReference>
<sequence>MRRATAVFSRAAARVLGHARLAHARTHTLPHARHTCAALRGHALQALCPLSRGVVTRASQYSFPARTIRSLLADPAALGTQVTVNGWVRSLRRQKSAAFVDLDDGSALAGLQVVMDGDSPLAPSIKTGTALRISGTLVHVSGKKQAVEVAATDIVILGDCDSGTYPLHKARLPLDHLRENQHLRSRTRTFGAIWRAHEFMLVSTPILTSHDCEGGGEAFRVLTDETLKSHVDCAVASAMRDAAPQDGDKNAMPLAVPQEFFGKPVYATVSGQLHAEFLASALSRVYTLGPTFRAEKSQSTRHLAEFWMLEAEACFLTDVSQLLDLAEAKIKHVVGHLLDAVPADLAFFDEFVERGLIAKLERVRDEPFARVTYTEAVSLLQQTAARGAKDAPSWEFPVKWGLPLQSEHEKHLAQEIFGKPVFVTDYPKEFKPFYMKASAAAAAGATSAPGETVACTDLLVPKIGELVGGSLREDRLDVLRRRVTECGLSEEEYQWYLDLRRYGSVPHGGYGMGFERFLGFVTGVTNLRDLIPAPRYFENCRY</sequence>
<keyword evidence="3 9" id="KW-0436">Ligase</keyword>
<dbReference type="InterPro" id="IPR012340">
    <property type="entry name" value="NA-bd_OB-fold"/>
</dbReference>
<keyword evidence="10" id="KW-1185">Reference proteome</keyword>
<keyword evidence="5" id="KW-0067">ATP-binding</keyword>
<dbReference type="Gene3D" id="2.40.50.140">
    <property type="entry name" value="Nucleic acid-binding proteins"/>
    <property type="match status" value="1"/>
</dbReference>
<dbReference type="Pfam" id="PF01336">
    <property type="entry name" value="tRNA_anti-codon"/>
    <property type="match status" value="1"/>
</dbReference>
<dbReference type="PANTHER" id="PTHR22594">
    <property type="entry name" value="ASPARTYL/LYSYL-TRNA SYNTHETASE"/>
    <property type="match status" value="1"/>
</dbReference>